<name>A0A9E6MR06_9ACTN</name>
<dbReference type="InterPro" id="IPR028939">
    <property type="entry name" value="P5C_Rdtase_cat_N"/>
</dbReference>
<dbReference type="InterPro" id="IPR008927">
    <property type="entry name" value="6-PGluconate_DH-like_C_sf"/>
</dbReference>
<dbReference type="GO" id="GO:0005737">
    <property type="term" value="C:cytoplasm"/>
    <property type="evidence" value="ECO:0007669"/>
    <property type="project" value="UniProtKB-SubCell"/>
</dbReference>
<dbReference type="Pfam" id="PF14748">
    <property type="entry name" value="P5CR_dimer"/>
    <property type="match status" value="1"/>
</dbReference>
<dbReference type="PIRSF" id="PIRSF000193">
    <property type="entry name" value="Pyrrol-5-carb_rd"/>
    <property type="match status" value="1"/>
</dbReference>
<dbReference type="InterPro" id="IPR029036">
    <property type="entry name" value="P5CR_dimer"/>
</dbReference>
<dbReference type="GO" id="GO:0055129">
    <property type="term" value="P:L-proline biosynthetic process"/>
    <property type="evidence" value="ECO:0007669"/>
    <property type="project" value="UniProtKB-UniRule"/>
</dbReference>
<feature type="domain" description="Pyrroline-5-carboxylate reductase dimerisation" evidence="9">
    <location>
        <begin position="180"/>
        <end position="284"/>
    </location>
</feature>
<comment type="catalytic activity">
    <reaction evidence="5">
        <text>L-proline + NADP(+) = (S)-1-pyrroline-5-carboxylate + NADPH + 2 H(+)</text>
        <dbReference type="Rhea" id="RHEA:14109"/>
        <dbReference type="ChEBI" id="CHEBI:15378"/>
        <dbReference type="ChEBI" id="CHEBI:17388"/>
        <dbReference type="ChEBI" id="CHEBI:57783"/>
        <dbReference type="ChEBI" id="CHEBI:58349"/>
        <dbReference type="ChEBI" id="CHEBI:60039"/>
        <dbReference type="EC" id="1.5.1.2"/>
    </reaction>
</comment>
<comment type="pathway">
    <text evidence="5">Amino-acid biosynthesis; L-proline biosynthesis; L-proline from L-glutamate 5-semialdehyde: step 1/1.</text>
</comment>
<evidence type="ECO:0000313" key="10">
    <source>
        <dbReference type="EMBL" id="NHM14826.1"/>
    </source>
</evidence>
<dbReference type="Pfam" id="PF03807">
    <property type="entry name" value="F420_oxidored"/>
    <property type="match status" value="1"/>
</dbReference>
<evidence type="ECO:0000313" key="12">
    <source>
        <dbReference type="Proteomes" id="UP000636394"/>
    </source>
</evidence>
<dbReference type="Gene3D" id="3.40.50.720">
    <property type="entry name" value="NAD(P)-binding Rossmann-like Domain"/>
    <property type="match status" value="1"/>
</dbReference>
<dbReference type="SUPFAM" id="SSF48179">
    <property type="entry name" value="6-phosphogluconate dehydrogenase C-terminal domain-like"/>
    <property type="match status" value="1"/>
</dbReference>
<dbReference type="EMBL" id="WPCR01000012">
    <property type="protein sequence ID" value="NHM14826.1"/>
    <property type="molecule type" value="Genomic_DNA"/>
</dbReference>
<dbReference type="InterPro" id="IPR000304">
    <property type="entry name" value="Pyrroline-COOH_reductase"/>
</dbReference>
<evidence type="ECO:0000256" key="3">
    <source>
        <dbReference type="ARBA" id="ARBA00023002"/>
    </source>
</evidence>
<evidence type="ECO:0000256" key="1">
    <source>
        <dbReference type="ARBA" id="ARBA00005525"/>
    </source>
</evidence>
<comment type="catalytic activity">
    <reaction evidence="5">
        <text>L-proline + NAD(+) = (S)-1-pyrroline-5-carboxylate + NADH + 2 H(+)</text>
        <dbReference type="Rhea" id="RHEA:14105"/>
        <dbReference type="ChEBI" id="CHEBI:15378"/>
        <dbReference type="ChEBI" id="CHEBI:17388"/>
        <dbReference type="ChEBI" id="CHEBI:57540"/>
        <dbReference type="ChEBI" id="CHEBI:57945"/>
        <dbReference type="ChEBI" id="CHEBI:60039"/>
        <dbReference type="EC" id="1.5.1.2"/>
    </reaction>
</comment>
<evidence type="ECO:0000256" key="6">
    <source>
        <dbReference type="NCBIfam" id="TIGR00112"/>
    </source>
</evidence>
<feature type="binding site" evidence="7">
    <location>
        <begin position="17"/>
        <end position="22"/>
    </location>
    <ligand>
        <name>NADP(+)</name>
        <dbReference type="ChEBI" id="CHEBI:58349"/>
    </ligand>
</feature>
<reference evidence="10 12" key="1">
    <citation type="submission" date="2019-11" db="EMBL/GenBank/DDBJ databases">
        <title>Eggerthellaceae novel genus isolated from the rectal contents of marmort.</title>
        <authorList>
            <person name="Zhang G."/>
        </authorList>
    </citation>
    <scope>NUCLEOTIDE SEQUENCE [LARGE SCALE GENOMIC DNA]</scope>
    <source>
        <strain evidence="12">zg-886</strain>
        <strain evidence="10">Zg-886</strain>
    </source>
</reference>
<protein>
    <recommendedName>
        <fullName evidence="5 6">Pyrroline-5-carboxylate reductase</fullName>
        <shortName evidence="5">P5C reductase</shortName>
        <shortName evidence="5">P5CR</shortName>
        <ecNumber evidence="5 6">1.5.1.2</ecNumber>
    </recommendedName>
    <alternativeName>
        <fullName evidence="5">PCA reductase</fullName>
    </alternativeName>
</protein>
<reference evidence="11" key="2">
    <citation type="submission" date="2021-04" db="EMBL/GenBank/DDBJ databases">
        <title>Novel species in family Eggerthellaceae.</title>
        <authorList>
            <person name="Zhang G."/>
        </authorList>
    </citation>
    <scope>NUCLEOTIDE SEQUENCE</scope>
    <source>
        <strain evidence="11">Zg-886</strain>
    </source>
</reference>
<evidence type="ECO:0000256" key="5">
    <source>
        <dbReference type="HAMAP-Rule" id="MF_01925"/>
    </source>
</evidence>
<evidence type="ECO:0000256" key="4">
    <source>
        <dbReference type="ARBA" id="ARBA00058118"/>
    </source>
</evidence>
<dbReference type="PANTHER" id="PTHR11645">
    <property type="entry name" value="PYRROLINE-5-CARBOXYLATE REDUCTASE"/>
    <property type="match status" value="1"/>
</dbReference>
<organism evidence="11 13">
    <name type="scientific">Xiamenia xianingshaonis</name>
    <dbReference type="NCBI Taxonomy" id="2682776"/>
    <lineage>
        <taxon>Bacteria</taxon>
        <taxon>Bacillati</taxon>
        <taxon>Actinomycetota</taxon>
        <taxon>Coriobacteriia</taxon>
        <taxon>Eggerthellales</taxon>
        <taxon>Eggerthellaceae</taxon>
        <taxon>Xiamenia</taxon>
    </lineage>
</organism>
<keyword evidence="5" id="KW-0028">Amino-acid biosynthesis</keyword>
<keyword evidence="2 5" id="KW-0521">NADP</keyword>
<proteinExistence type="inferred from homology"/>
<evidence type="ECO:0000313" key="13">
    <source>
        <dbReference type="Proteomes" id="UP000671910"/>
    </source>
</evidence>
<keyword evidence="5" id="KW-0963">Cytoplasm</keyword>
<dbReference type="NCBIfam" id="TIGR00112">
    <property type="entry name" value="proC"/>
    <property type="match status" value="1"/>
</dbReference>
<dbReference type="RefSeq" id="WP_166340246.1">
    <property type="nucleotide sequence ID" value="NZ_CP072829.1"/>
</dbReference>
<dbReference type="Proteomes" id="UP000671910">
    <property type="component" value="Chromosome"/>
</dbReference>
<gene>
    <name evidence="5" type="primary">proC</name>
    <name evidence="10" type="ORF">GMI68_08680</name>
    <name evidence="11" type="ORF">J7S26_02255</name>
</gene>
<dbReference type="EMBL" id="CP072829">
    <property type="protein sequence ID" value="QTU84767.1"/>
    <property type="molecule type" value="Genomic_DNA"/>
</dbReference>
<dbReference type="InterPro" id="IPR036291">
    <property type="entry name" value="NAD(P)-bd_dom_sf"/>
</dbReference>
<evidence type="ECO:0000259" key="8">
    <source>
        <dbReference type="Pfam" id="PF03807"/>
    </source>
</evidence>
<dbReference type="FunFam" id="1.10.3730.10:FF:000001">
    <property type="entry name" value="Pyrroline-5-carboxylate reductase"/>
    <property type="match status" value="1"/>
</dbReference>
<dbReference type="AlphaFoldDB" id="A0A9E6MR06"/>
<dbReference type="HAMAP" id="MF_01925">
    <property type="entry name" value="P5C_reductase"/>
    <property type="match status" value="1"/>
</dbReference>
<dbReference type="PANTHER" id="PTHR11645:SF0">
    <property type="entry name" value="PYRROLINE-5-CARBOXYLATE REDUCTASE 3"/>
    <property type="match status" value="1"/>
</dbReference>
<accession>A0A9E6MR06</accession>
<dbReference type="GO" id="GO:0004735">
    <property type="term" value="F:pyrroline-5-carboxylate reductase activity"/>
    <property type="evidence" value="ECO:0007669"/>
    <property type="project" value="UniProtKB-UniRule"/>
</dbReference>
<keyword evidence="5" id="KW-0641">Proline biosynthesis</keyword>
<dbReference type="Proteomes" id="UP000636394">
    <property type="component" value="Unassembled WGS sequence"/>
</dbReference>
<comment type="similarity">
    <text evidence="1 5">Belongs to the pyrroline-5-carboxylate reductase family.</text>
</comment>
<feature type="domain" description="Pyrroline-5-carboxylate reductase catalytic N-terminal" evidence="8">
    <location>
        <begin position="15"/>
        <end position="99"/>
    </location>
</feature>
<dbReference type="EC" id="1.5.1.2" evidence="5 6"/>
<evidence type="ECO:0000259" key="9">
    <source>
        <dbReference type="Pfam" id="PF14748"/>
    </source>
</evidence>
<comment type="function">
    <text evidence="4 5">Catalyzes the reduction of 1-pyrroline-5-carboxylate (PCA) to L-proline.</text>
</comment>
<evidence type="ECO:0000256" key="2">
    <source>
        <dbReference type="ARBA" id="ARBA00022857"/>
    </source>
</evidence>
<keyword evidence="3 5" id="KW-0560">Oxidoreductase</keyword>
<evidence type="ECO:0000313" key="11">
    <source>
        <dbReference type="EMBL" id="QTU84767.1"/>
    </source>
</evidence>
<evidence type="ECO:0000256" key="7">
    <source>
        <dbReference type="PIRSR" id="PIRSR000193-1"/>
    </source>
</evidence>
<dbReference type="Gene3D" id="1.10.3730.10">
    <property type="entry name" value="ProC C-terminal domain-like"/>
    <property type="match status" value="1"/>
</dbReference>
<dbReference type="KEGG" id="ebz:J7S26_02255"/>
<sequence length="286" mass="28497">MGTDAGHMHTVASAAVIGAGTMGCAILSGMLAATEGPFAAVGPADVVAADPGQAHRDAVAERFGVRCVACAADIDRAVDVVFLCVKPQVMDEALRQVNENPLLVGERMPLFVTVAAGLKTPTYEAALPAGARVVRAMPNTPLSVGAGATGLCAGACATADDVAVACGLFSAVGCAVVVEEDAMDAVCAVSGSGPAYVDAFIEALRDAGASLGLRAEVAETLALQTVLGAAKLLQETGQAPEEARRAVCSPGGTTLAGLDALFRTGFQASVQAAVAAADQRSKELSA</sequence>
<comment type="subcellular location">
    <subcellularLocation>
        <location evidence="5">Cytoplasm</location>
    </subcellularLocation>
</comment>
<keyword evidence="12" id="KW-1185">Reference proteome</keyword>
<dbReference type="SUPFAM" id="SSF51735">
    <property type="entry name" value="NAD(P)-binding Rossmann-fold domains"/>
    <property type="match status" value="1"/>
</dbReference>